<gene>
    <name evidence="6" type="ORF">DJ69_12825</name>
</gene>
<feature type="compositionally biased region" description="Basic and acidic residues" evidence="4">
    <location>
        <begin position="1"/>
        <end position="14"/>
    </location>
</feature>
<keyword evidence="2" id="KW-0238">DNA-binding</keyword>
<evidence type="ECO:0000259" key="5">
    <source>
        <dbReference type="PROSITE" id="PS50987"/>
    </source>
</evidence>
<evidence type="ECO:0000313" key="7">
    <source>
        <dbReference type="Proteomes" id="UP000222824"/>
    </source>
</evidence>
<dbReference type="InterPro" id="IPR051011">
    <property type="entry name" value="Metal_resp_trans_reg"/>
</dbReference>
<accession>A0A2G1WGX1</accession>
<dbReference type="RefSeq" id="WP_099255978.1">
    <property type="nucleotide sequence ID" value="NZ_NHOA01000113.1"/>
</dbReference>
<evidence type="ECO:0000256" key="1">
    <source>
        <dbReference type="ARBA" id="ARBA00023015"/>
    </source>
</evidence>
<evidence type="ECO:0000313" key="6">
    <source>
        <dbReference type="EMBL" id="PHQ38231.1"/>
    </source>
</evidence>
<keyword evidence="7" id="KW-1185">Reference proteome</keyword>
<protein>
    <submittedName>
        <fullName evidence="6">Transcriptional regulator</fullName>
    </submittedName>
</protein>
<dbReference type="GO" id="GO:0003677">
    <property type="term" value="F:DNA binding"/>
    <property type="evidence" value="ECO:0007669"/>
    <property type="project" value="UniProtKB-KW"/>
</dbReference>
<dbReference type="EMBL" id="NHOA01000113">
    <property type="protein sequence ID" value="PHQ38231.1"/>
    <property type="molecule type" value="Genomic_DNA"/>
</dbReference>
<dbReference type="SMART" id="SM00418">
    <property type="entry name" value="HTH_ARSR"/>
    <property type="match status" value="1"/>
</dbReference>
<dbReference type="CDD" id="cd00090">
    <property type="entry name" value="HTH_ARSR"/>
    <property type="match status" value="1"/>
</dbReference>
<keyword evidence="3" id="KW-0804">Transcription</keyword>
<comment type="caution">
    <text evidence="6">The sequence shown here is derived from an EMBL/GenBank/DDBJ whole genome shotgun (WGS) entry which is preliminary data.</text>
</comment>
<dbReference type="PROSITE" id="PS50987">
    <property type="entry name" value="HTH_ARSR_2"/>
    <property type="match status" value="1"/>
</dbReference>
<dbReference type="InterPro" id="IPR036388">
    <property type="entry name" value="WH-like_DNA-bd_sf"/>
</dbReference>
<dbReference type="SUPFAM" id="SSF46785">
    <property type="entry name" value="Winged helix' DNA-binding domain"/>
    <property type="match status" value="1"/>
</dbReference>
<keyword evidence="1" id="KW-0805">Transcription regulation</keyword>
<dbReference type="Pfam" id="PF12840">
    <property type="entry name" value="HTH_20"/>
    <property type="match status" value="1"/>
</dbReference>
<dbReference type="GO" id="GO:0003700">
    <property type="term" value="F:DNA-binding transcription factor activity"/>
    <property type="evidence" value="ECO:0007669"/>
    <property type="project" value="InterPro"/>
</dbReference>
<dbReference type="InterPro" id="IPR001845">
    <property type="entry name" value="HTH_ArsR_DNA-bd_dom"/>
</dbReference>
<dbReference type="AlphaFoldDB" id="A0A2G1WGX1"/>
<evidence type="ECO:0000256" key="2">
    <source>
        <dbReference type="ARBA" id="ARBA00023125"/>
    </source>
</evidence>
<evidence type="ECO:0000256" key="3">
    <source>
        <dbReference type="ARBA" id="ARBA00023163"/>
    </source>
</evidence>
<proteinExistence type="predicted"/>
<dbReference type="PANTHER" id="PTHR43132">
    <property type="entry name" value="ARSENICAL RESISTANCE OPERON REPRESSOR ARSR-RELATED"/>
    <property type="match status" value="1"/>
</dbReference>
<reference evidence="6 7" key="1">
    <citation type="journal article" date="2014" name="Front. Microbiol.">
        <title>Population and genomic analysis of the genus Halorubrum.</title>
        <authorList>
            <person name="Fullmer M.S."/>
            <person name="Soucy S.M."/>
            <person name="Swithers K.S."/>
            <person name="Makkay A.M."/>
            <person name="Wheeler R."/>
            <person name="Ventosa A."/>
            <person name="Gogarten J.P."/>
            <person name="Papke R.T."/>
        </authorList>
    </citation>
    <scope>NUCLEOTIDE SEQUENCE [LARGE SCALE GENOMIC DNA]</scope>
    <source>
        <strain evidence="6 7">C49</strain>
    </source>
</reference>
<dbReference type="InterPro" id="IPR036390">
    <property type="entry name" value="WH_DNA-bd_sf"/>
</dbReference>
<dbReference type="PANTHER" id="PTHR43132:SF2">
    <property type="entry name" value="ARSENICAL RESISTANCE OPERON REPRESSOR ARSR-RELATED"/>
    <property type="match status" value="1"/>
</dbReference>
<name>A0A2G1WGX1_9EURY</name>
<feature type="region of interest" description="Disordered" evidence="4">
    <location>
        <begin position="1"/>
        <end position="23"/>
    </location>
</feature>
<feature type="domain" description="HTH arsR-type" evidence="5">
    <location>
        <begin position="22"/>
        <end position="118"/>
    </location>
</feature>
<dbReference type="Gene3D" id="1.10.10.10">
    <property type="entry name" value="Winged helix-like DNA-binding domain superfamily/Winged helix DNA-binding domain"/>
    <property type="match status" value="1"/>
</dbReference>
<sequence>MSETDRQPTEEVRQPEPPLPEESGLTLEEYLAMQQAIGHPTRFRILRTLVANDELSAADLKAAVDVKSHNFHYHLNELVDVGLVDKRQRRTADSQGFYTYYRPTAIGQGILKHGVEELMRREREFNDAYGSK</sequence>
<dbReference type="InterPro" id="IPR011991">
    <property type="entry name" value="ArsR-like_HTH"/>
</dbReference>
<evidence type="ECO:0000256" key="4">
    <source>
        <dbReference type="SAM" id="MobiDB-lite"/>
    </source>
</evidence>
<dbReference type="OrthoDB" id="134936at2157"/>
<organism evidence="6 7">
    <name type="scientific">Halorubrum persicum</name>
    <dbReference type="NCBI Taxonomy" id="1383844"/>
    <lineage>
        <taxon>Archaea</taxon>
        <taxon>Methanobacteriati</taxon>
        <taxon>Methanobacteriota</taxon>
        <taxon>Stenosarchaea group</taxon>
        <taxon>Halobacteria</taxon>
        <taxon>Halobacteriales</taxon>
        <taxon>Haloferacaceae</taxon>
        <taxon>Halorubrum</taxon>
    </lineage>
</organism>
<dbReference type="Proteomes" id="UP000222824">
    <property type="component" value="Unassembled WGS sequence"/>
</dbReference>